<dbReference type="AlphaFoldDB" id="A0A8J8SYR4"/>
<keyword evidence="4" id="KW-1185">Reference proteome</keyword>
<dbReference type="Proteomes" id="UP000785679">
    <property type="component" value="Unassembled WGS sequence"/>
</dbReference>
<dbReference type="Gene3D" id="3.40.50.300">
    <property type="entry name" value="P-loop containing nucleotide triphosphate hydrolases"/>
    <property type="match status" value="1"/>
</dbReference>
<dbReference type="PRINTS" id="PR00449">
    <property type="entry name" value="RASTRNSFRMNG"/>
</dbReference>
<dbReference type="SUPFAM" id="SSF52540">
    <property type="entry name" value="P-loop containing nucleoside triphosphate hydrolases"/>
    <property type="match status" value="1"/>
</dbReference>
<dbReference type="PANTHER" id="PTHR47977">
    <property type="entry name" value="RAS-RELATED PROTEIN RAB"/>
    <property type="match status" value="1"/>
</dbReference>
<dbReference type="InterPro" id="IPR005225">
    <property type="entry name" value="Small_GTP-bd"/>
</dbReference>
<name>A0A8J8SYR4_HALGN</name>
<dbReference type="CDD" id="cd00154">
    <property type="entry name" value="Rab"/>
    <property type="match status" value="1"/>
</dbReference>
<dbReference type="Pfam" id="PF00071">
    <property type="entry name" value="Ras"/>
    <property type="match status" value="1"/>
</dbReference>
<comment type="caution">
    <text evidence="3">The sequence shown here is derived from an EMBL/GenBank/DDBJ whole genome shotgun (WGS) entry which is preliminary data.</text>
</comment>
<organism evidence="3 4">
    <name type="scientific">Halteria grandinella</name>
    <dbReference type="NCBI Taxonomy" id="5974"/>
    <lineage>
        <taxon>Eukaryota</taxon>
        <taxon>Sar</taxon>
        <taxon>Alveolata</taxon>
        <taxon>Ciliophora</taxon>
        <taxon>Intramacronucleata</taxon>
        <taxon>Spirotrichea</taxon>
        <taxon>Stichotrichia</taxon>
        <taxon>Sporadotrichida</taxon>
        <taxon>Halteriidae</taxon>
        <taxon>Halteria</taxon>
    </lineage>
</organism>
<dbReference type="NCBIfam" id="TIGR00231">
    <property type="entry name" value="small_GTP"/>
    <property type="match status" value="1"/>
</dbReference>
<proteinExistence type="predicted"/>
<dbReference type="FunFam" id="3.40.50.300:FF:001447">
    <property type="entry name" value="Ras-related protein Rab-1B"/>
    <property type="match status" value="1"/>
</dbReference>
<dbReference type="PROSITE" id="PS51419">
    <property type="entry name" value="RAB"/>
    <property type="match status" value="1"/>
</dbReference>
<dbReference type="GO" id="GO:0003924">
    <property type="term" value="F:GTPase activity"/>
    <property type="evidence" value="ECO:0007669"/>
    <property type="project" value="InterPro"/>
</dbReference>
<dbReference type="InterPro" id="IPR001806">
    <property type="entry name" value="Small_GTPase"/>
</dbReference>
<evidence type="ECO:0000256" key="2">
    <source>
        <dbReference type="ARBA" id="ARBA00023134"/>
    </source>
</evidence>
<dbReference type="InterPro" id="IPR050227">
    <property type="entry name" value="Rab"/>
</dbReference>
<evidence type="ECO:0000256" key="1">
    <source>
        <dbReference type="ARBA" id="ARBA00022741"/>
    </source>
</evidence>
<reference evidence="3" key="1">
    <citation type="submission" date="2019-06" db="EMBL/GenBank/DDBJ databases">
        <authorList>
            <person name="Zheng W."/>
        </authorList>
    </citation>
    <scope>NUCLEOTIDE SEQUENCE</scope>
    <source>
        <strain evidence="3">QDHG01</strain>
    </source>
</reference>
<dbReference type="OrthoDB" id="25636at2759"/>
<dbReference type="InterPro" id="IPR027417">
    <property type="entry name" value="P-loop_NTPase"/>
</dbReference>
<dbReference type="SMART" id="SM00175">
    <property type="entry name" value="RAB"/>
    <property type="match status" value="1"/>
</dbReference>
<accession>A0A8J8SYR4</accession>
<protein>
    <submittedName>
        <fullName evidence="3">Uncharacterized protein</fullName>
    </submittedName>
</protein>
<dbReference type="EMBL" id="RRYP01015342">
    <property type="protein sequence ID" value="TNV75545.1"/>
    <property type="molecule type" value="Genomic_DNA"/>
</dbReference>
<dbReference type="SMART" id="SM00173">
    <property type="entry name" value="RAS"/>
    <property type="match status" value="1"/>
</dbReference>
<dbReference type="GO" id="GO:0005525">
    <property type="term" value="F:GTP binding"/>
    <property type="evidence" value="ECO:0007669"/>
    <property type="project" value="UniProtKB-KW"/>
</dbReference>
<gene>
    <name evidence="3" type="ORF">FGO68_gene14977</name>
</gene>
<keyword evidence="2" id="KW-0342">GTP-binding</keyword>
<evidence type="ECO:0000313" key="3">
    <source>
        <dbReference type="EMBL" id="TNV75545.1"/>
    </source>
</evidence>
<keyword evidence="1" id="KW-0547">Nucleotide-binding</keyword>
<evidence type="ECO:0000313" key="4">
    <source>
        <dbReference type="Proteomes" id="UP000785679"/>
    </source>
</evidence>
<sequence length="205" mass="23339">MNSTQNPGDIPPKIVLRIVMLGSYGVGKTSFLVRHFDEKFPRFGAIGLDQRLHIEERDGKQCKFQVWDLVVGNFRHSQPTPQYYKSANGILIFVDLSSDICMRAQLNHWMSEIEKKASDNVCRLLVGTKCDLPQLISDEEFEEFASMYNMPCIKTSSKDNTNLSEAMQLMMDAVYRQSKNFNFTSQPMHVNAKVGPALKSKSCFI</sequence>